<name>A0ABX6N1V6_9BURK</name>
<protein>
    <recommendedName>
        <fullName evidence="4">MotA/TolQ/ExbB proton channel domain-containing protein</fullName>
    </recommendedName>
</protein>
<gene>
    <name evidence="2" type="ORF">HKT17_00895</name>
</gene>
<evidence type="ECO:0008006" key="4">
    <source>
        <dbReference type="Google" id="ProtNLM"/>
    </source>
</evidence>
<feature type="transmembrane region" description="Helical" evidence="1">
    <location>
        <begin position="12"/>
        <end position="29"/>
    </location>
</feature>
<keyword evidence="1" id="KW-1133">Transmembrane helix</keyword>
<dbReference type="EMBL" id="CP053084">
    <property type="protein sequence ID" value="QJR28361.1"/>
    <property type="molecule type" value="Genomic_DNA"/>
</dbReference>
<feature type="transmembrane region" description="Helical" evidence="1">
    <location>
        <begin position="164"/>
        <end position="188"/>
    </location>
</feature>
<organism evidence="2 3">
    <name type="scientific">Limnobacter profundi</name>
    <dbReference type="NCBI Taxonomy" id="2732163"/>
    <lineage>
        <taxon>Bacteria</taxon>
        <taxon>Pseudomonadati</taxon>
        <taxon>Pseudomonadota</taxon>
        <taxon>Betaproteobacteria</taxon>
        <taxon>Burkholderiales</taxon>
        <taxon>Burkholderiaceae</taxon>
        <taxon>Limnobacter</taxon>
    </lineage>
</organism>
<dbReference type="Proteomes" id="UP000501130">
    <property type="component" value="Chromosome"/>
</dbReference>
<sequence>MSTTTTNLIQLIPPAAVMVLLCLSCFNFYKQYVLKSKELADLISKIGSTVRSMSEGDDFMRKDGVARIFQGTMLEKAWKDFAKTLHPQTGMINGVKRNRKFRLTVPVSTHFSASTVIDRPLGVEYFKHLPGILTGIGIIGTFSGLLFGLSSFDASSVENMNESITLLIGGVRDAFYASAAAICAAMVITHWEKSLYRKNLAALDDLVDAMNGLFEPGVGEEYLATLVQHSSSASNLTRDLKDDLLQAMLPVIKQLESVQGQRDDGLSQALEKALNESNKRLVNQLETALARQVKQPIEDMGARLDNRLSHIKSTPQDLAMKVIRARQQESHDDTASSSVQS</sequence>
<dbReference type="RefSeq" id="WP_171097141.1">
    <property type="nucleotide sequence ID" value="NZ_CP053084.1"/>
</dbReference>
<keyword evidence="1" id="KW-0812">Transmembrane</keyword>
<evidence type="ECO:0000256" key="1">
    <source>
        <dbReference type="SAM" id="Phobius"/>
    </source>
</evidence>
<evidence type="ECO:0000313" key="3">
    <source>
        <dbReference type="Proteomes" id="UP000501130"/>
    </source>
</evidence>
<proteinExistence type="predicted"/>
<reference evidence="2 3" key="1">
    <citation type="submission" date="2020-05" db="EMBL/GenBank/DDBJ databases">
        <title>Compete genome of Limnobacter sp. SAORIC-580.</title>
        <authorList>
            <person name="Song J."/>
            <person name="Cho J.-C."/>
        </authorList>
    </citation>
    <scope>NUCLEOTIDE SEQUENCE [LARGE SCALE GENOMIC DNA]</scope>
    <source>
        <strain evidence="2 3">SAORIC-580</strain>
    </source>
</reference>
<evidence type="ECO:0000313" key="2">
    <source>
        <dbReference type="EMBL" id="QJR28361.1"/>
    </source>
</evidence>
<feature type="transmembrane region" description="Helical" evidence="1">
    <location>
        <begin position="129"/>
        <end position="152"/>
    </location>
</feature>
<accession>A0ABX6N1V6</accession>
<keyword evidence="3" id="KW-1185">Reference proteome</keyword>
<keyword evidence="1" id="KW-0472">Membrane</keyword>